<dbReference type="InterPro" id="IPR011659">
    <property type="entry name" value="WD40"/>
</dbReference>
<feature type="transmembrane region" description="Helical" evidence="7">
    <location>
        <begin position="714"/>
        <end position="735"/>
    </location>
</feature>
<evidence type="ECO:0000256" key="7">
    <source>
        <dbReference type="SAM" id="Phobius"/>
    </source>
</evidence>
<dbReference type="Proteomes" id="UP000198983">
    <property type="component" value="Chromosome I"/>
</dbReference>
<dbReference type="STRING" id="117157.SAMN04489717_3726"/>
<feature type="transmembrane region" description="Helical" evidence="7">
    <location>
        <begin position="569"/>
        <end position="586"/>
    </location>
</feature>
<keyword evidence="4 7" id="KW-1133">Transmembrane helix</keyword>
<evidence type="ECO:0000256" key="2">
    <source>
        <dbReference type="ARBA" id="ARBA00009820"/>
    </source>
</evidence>
<evidence type="ECO:0000256" key="1">
    <source>
        <dbReference type="ARBA" id="ARBA00004141"/>
    </source>
</evidence>
<evidence type="ECO:0000256" key="4">
    <source>
        <dbReference type="ARBA" id="ARBA00022989"/>
    </source>
</evidence>
<keyword evidence="10" id="KW-1185">Reference proteome</keyword>
<feature type="transmembrane region" description="Helical" evidence="7">
    <location>
        <begin position="259"/>
        <end position="279"/>
    </location>
</feature>
<proteinExistence type="inferred from homology"/>
<comment type="similarity">
    <text evidence="2">Belongs to the TolB family.</text>
</comment>
<feature type="transmembrane region" description="Helical" evidence="7">
    <location>
        <begin position="315"/>
        <end position="336"/>
    </location>
</feature>
<evidence type="ECO:0000256" key="5">
    <source>
        <dbReference type="ARBA" id="ARBA00023136"/>
    </source>
</evidence>
<dbReference type="EMBL" id="LT629732">
    <property type="protein sequence ID" value="SDS74602.1"/>
    <property type="molecule type" value="Genomic_DNA"/>
</dbReference>
<feature type="transmembrane region" description="Helical" evidence="7">
    <location>
        <begin position="24"/>
        <end position="47"/>
    </location>
</feature>
<name>A0A1H1UPZ8_9ACTN</name>
<dbReference type="Pfam" id="PF07676">
    <property type="entry name" value="PD40"/>
    <property type="match status" value="2"/>
</dbReference>
<accession>A0A1H1UPZ8</accession>
<feature type="region of interest" description="Disordered" evidence="6">
    <location>
        <begin position="1124"/>
        <end position="1146"/>
    </location>
</feature>
<feature type="transmembrane region" description="Helical" evidence="7">
    <location>
        <begin position="598"/>
        <end position="617"/>
    </location>
</feature>
<feature type="transmembrane region" description="Helical" evidence="7">
    <location>
        <begin position="96"/>
        <end position="117"/>
    </location>
</feature>
<evidence type="ECO:0000256" key="6">
    <source>
        <dbReference type="SAM" id="MobiDB-lite"/>
    </source>
</evidence>
<protein>
    <submittedName>
        <fullName evidence="9">Component of the Tol biopolymer transport system</fullName>
    </submittedName>
</protein>
<feature type="compositionally biased region" description="Basic and acidic residues" evidence="6">
    <location>
        <begin position="1137"/>
        <end position="1146"/>
    </location>
</feature>
<feature type="transmembrane region" description="Helical" evidence="7">
    <location>
        <begin position="422"/>
        <end position="440"/>
    </location>
</feature>
<gene>
    <name evidence="9" type="ORF">SAMN04489717_3726</name>
</gene>
<organism evidence="9 10">
    <name type="scientific">Actinopolymorpha singaporensis</name>
    <dbReference type="NCBI Taxonomy" id="117157"/>
    <lineage>
        <taxon>Bacteria</taxon>
        <taxon>Bacillati</taxon>
        <taxon>Actinomycetota</taxon>
        <taxon>Actinomycetes</taxon>
        <taxon>Propionibacteriales</taxon>
        <taxon>Actinopolymorphaceae</taxon>
        <taxon>Actinopolymorpha</taxon>
    </lineage>
</organism>
<feature type="transmembrane region" description="Helical" evidence="7">
    <location>
        <begin position="148"/>
        <end position="169"/>
    </location>
</feature>
<evidence type="ECO:0000256" key="3">
    <source>
        <dbReference type="ARBA" id="ARBA00022692"/>
    </source>
</evidence>
<feature type="transmembrane region" description="Helical" evidence="7">
    <location>
        <begin position="227"/>
        <end position="247"/>
    </location>
</feature>
<feature type="transmembrane region" description="Helical" evidence="7">
    <location>
        <begin position="197"/>
        <end position="215"/>
    </location>
</feature>
<keyword evidence="5 7" id="KW-0472">Membrane</keyword>
<evidence type="ECO:0000313" key="10">
    <source>
        <dbReference type="Proteomes" id="UP000198983"/>
    </source>
</evidence>
<dbReference type="Pfam" id="PF04932">
    <property type="entry name" value="Wzy_C"/>
    <property type="match status" value="1"/>
</dbReference>
<feature type="transmembrane region" description="Helical" evidence="7">
    <location>
        <begin position="398"/>
        <end position="416"/>
    </location>
</feature>
<reference evidence="9 10" key="1">
    <citation type="submission" date="2016-10" db="EMBL/GenBank/DDBJ databases">
        <authorList>
            <person name="de Groot N.N."/>
        </authorList>
    </citation>
    <scope>NUCLEOTIDE SEQUENCE [LARGE SCALE GENOMIC DNA]</scope>
    <source>
        <strain evidence="9 10">DSM 22024</strain>
    </source>
</reference>
<keyword evidence="3 7" id="KW-0812">Transmembrane</keyword>
<feature type="transmembrane region" description="Helical" evidence="7">
    <location>
        <begin position="370"/>
        <end position="391"/>
    </location>
</feature>
<feature type="region of interest" description="Disordered" evidence="6">
    <location>
        <begin position="621"/>
        <end position="649"/>
    </location>
</feature>
<comment type="subcellular location">
    <subcellularLocation>
        <location evidence="1">Membrane</location>
        <topology evidence="1">Multi-pass membrane protein</topology>
    </subcellularLocation>
</comment>
<dbReference type="PANTHER" id="PTHR36842">
    <property type="entry name" value="PROTEIN TOLB HOMOLOG"/>
    <property type="match status" value="1"/>
</dbReference>
<dbReference type="SUPFAM" id="SSF82171">
    <property type="entry name" value="DPP6 N-terminal domain-like"/>
    <property type="match status" value="2"/>
</dbReference>
<dbReference type="Gene3D" id="2.120.10.30">
    <property type="entry name" value="TolB, C-terminal domain"/>
    <property type="match status" value="2"/>
</dbReference>
<feature type="domain" description="O-antigen ligase-related" evidence="8">
    <location>
        <begin position="406"/>
        <end position="548"/>
    </location>
</feature>
<feature type="transmembrane region" description="Helical" evidence="7">
    <location>
        <begin position="68"/>
        <end position="90"/>
    </location>
</feature>
<sequence length="1402" mass="150242">MVACGLVAGLGALALAPLGMTAVYVLAGGITLGVVAYGLRADLVPPLREAVDRVQPRRWRARAADVPRWLRVSGSVAVAVVCAGLAYVMASFGSKGVIGLAGGCVLAAAVWLLWPLIRDLLTAEPSDVPARAASRRRTTVVERRPSRVVSAIGVGAIVVGIAMLSFVLGTLGKKGILALAGAIVVGALMVYVRDRSVFFTFAATCSLAVMLHKSFSTQDLELSGGAISVYVTTFDAMLLVLYGLWAWEGRLVADVKEAIRRPIIWLPPACALLLLPSLLVAPSVEHSAAELFRMTWMYLLYFYLAVRVRTRRHVWAVLGGLAVFVMLELVVVVLQWKTGGVLGLSFLGVPTHLTQRVTDQGDLGRPFGTIIHPVFMGAVMGSLALVAQGLAIELKRSLAKIAACVLILCCFFPLYLAHTRASLVAALAAALAMLVAGVARGRVGWRAVGRLCLAAIVGMVAFFPELATKYSENFGTSHFYLELRSRFQLNDIALAMIHDHWELGVGLNNFELVMPKYEPYRVIFFNNPVHNLYLLYLAECGFLGLVAISVLGVALMAAAIRLARSADRLAAGVGLGVAGAMGFLMVEELLGFSLRQDTPLAVYWLLAGLVVACLRIAPPAPRGRRPGPASVSHAAPAGGRHLSPPRGEATANAARKFWPGILRGSGPAPVMRWSWRMNRIARACRRGPNARAVRERLASLRAARRRPAFARRMATLGLVPVIGFGGLVTAGPLMAAGDTGSAVRLVFGAQIRATGEDAIFTANADGSGVRRISPADGRTYSWPRWAFGGTKIVYTARRGGRGSAERIELMNPDGSGRRLIQSFEYAVGQPAVDNTGTYLTFVAVTPWFPNYGIFRMDLRTGLSRNLSGVTRPLGSGDSDPALVPGGKQIAFVAAGPRNASITTINVDGTHRVPLTTHGDHFDTDPDVSPDGNRIVTASYRGPATPQDEQKLKGKTQDFRIVTFNRWTGGAERVLTAGRNCVLRSPATPCAIPEMSGYTPRYSPDGSKVAFTGALDRTTTCICALRTNGSQPHVIVSSTTLAINWFDWRRPSPRPPSSAVIGSHQVNSRVLLTTLTSKGRQEIVDASADLMHRTTLALPKHLRPIQARWTPDRRQIVFVADVPVPKAQGAPHPAPPPGEHRREHVTLDDSSPLATALRAGTPSPQSRLAARHQVFLRRADGTLKRLTDPWTEDWRDGVRLGDARGNADPVVTPDGRAVIVTNTSTLTGESFLLRIDLRTGAVLNLTNGTSGAMAVNDSLPAVSADGGRVAFSWLRDGRRDLYLMDAATGYDVRGVTADGLPGRSPAWLPDRSGIVYVGQRDGHDVILRVDVGGLEGQPAPHALSSRAQAPAANPVVRASGGGVLFVGRALTTRSVYVADPHGAKKPWLLQPDPQNNVLFLDWR</sequence>
<feature type="transmembrane region" description="Helical" evidence="7">
    <location>
        <begin position="175"/>
        <end position="192"/>
    </location>
</feature>
<evidence type="ECO:0000259" key="8">
    <source>
        <dbReference type="Pfam" id="PF04932"/>
    </source>
</evidence>
<dbReference type="InterPro" id="IPR011042">
    <property type="entry name" value="6-blade_b-propeller_TolB-like"/>
</dbReference>
<feature type="transmembrane region" description="Helical" evidence="7">
    <location>
        <begin position="447"/>
        <end position="464"/>
    </location>
</feature>
<dbReference type="GO" id="GO:0016020">
    <property type="term" value="C:membrane"/>
    <property type="evidence" value="ECO:0007669"/>
    <property type="project" value="UniProtKB-SubCell"/>
</dbReference>
<feature type="transmembrane region" description="Helical" evidence="7">
    <location>
        <begin position="533"/>
        <end position="557"/>
    </location>
</feature>
<feature type="transmembrane region" description="Helical" evidence="7">
    <location>
        <begin position="291"/>
        <end position="308"/>
    </location>
</feature>
<dbReference type="InterPro" id="IPR007016">
    <property type="entry name" value="O-antigen_ligase-rel_domated"/>
</dbReference>
<dbReference type="PANTHER" id="PTHR36842:SF1">
    <property type="entry name" value="PROTEIN TOLB"/>
    <property type="match status" value="1"/>
</dbReference>
<evidence type="ECO:0000313" key="9">
    <source>
        <dbReference type="EMBL" id="SDS74602.1"/>
    </source>
</evidence>